<evidence type="ECO:0000313" key="2">
    <source>
        <dbReference type="Proteomes" id="UP000054321"/>
    </source>
</evidence>
<name>A0A0C3DHG9_OIDMZ</name>
<evidence type="ECO:0000313" key="1">
    <source>
        <dbReference type="EMBL" id="KIN01448.1"/>
    </source>
</evidence>
<sequence>MSHSHWKYVRGETGNSIYLRDDARTAHKTTTAAMTTMTTIITIATIIPTNANTATTTTTSNATFIPKSHAAAPKDLDASGVQFNETCPCASGPAFRRPGA</sequence>
<reference evidence="2" key="2">
    <citation type="submission" date="2015-01" db="EMBL/GenBank/DDBJ databases">
        <title>Evolutionary Origins and Diversification of the Mycorrhizal Mutualists.</title>
        <authorList>
            <consortium name="DOE Joint Genome Institute"/>
            <consortium name="Mycorrhizal Genomics Consortium"/>
            <person name="Kohler A."/>
            <person name="Kuo A."/>
            <person name="Nagy L.G."/>
            <person name="Floudas D."/>
            <person name="Copeland A."/>
            <person name="Barry K.W."/>
            <person name="Cichocki N."/>
            <person name="Veneault-Fourrey C."/>
            <person name="LaButti K."/>
            <person name="Lindquist E.A."/>
            <person name="Lipzen A."/>
            <person name="Lundell T."/>
            <person name="Morin E."/>
            <person name="Murat C."/>
            <person name="Riley R."/>
            <person name="Ohm R."/>
            <person name="Sun H."/>
            <person name="Tunlid A."/>
            <person name="Henrissat B."/>
            <person name="Grigoriev I.V."/>
            <person name="Hibbett D.S."/>
            <person name="Martin F."/>
        </authorList>
    </citation>
    <scope>NUCLEOTIDE SEQUENCE [LARGE SCALE GENOMIC DNA]</scope>
    <source>
        <strain evidence="2">Zn</strain>
    </source>
</reference>
<accession>A0A0C3DHG9</accession>
<dbReference type="HOGENOM" id="CLU_2306884_0_0_1"/>
<dbReference type="EMBL" id="KN832876">
    <property type="protein sequence ID" value="KIN01448.1"/>
    <property type="molecule type" value="Genomic_DNA"/>
</dbReference>
<dbReference type="InParanoid" id="A0A0C3DHG9"/>
<gene>
    <name evidence="1" type="ORF">OIDMADRAFT_54568</name>
</gene>
<organism evidence="1 2">
    <name type="scientific">Oidiodendron maius (strain Zn)</name>
    <dbReference type="NCBI Taxonomy" id="913774"/>
    <lineage>
        <taxon>Eukaryota</taxon>
        <taxon>Fungi</taxon>
        <taxon>Dikarya</taxon>
        <taxon>Ascomycota</taxon>
        <taxon>Pezizomycotina</taxon>
        <taxon>Leotiomycetes</taxon>
        <taxon>Leotiomycetes incertae sedis</taxon>
        <taxon>Myxotrichaceae</taxon>
        <taxon>Oidiodendron</taxon>
    </lineage>
</organism>
<dbReference type="Proteomes" id="UP000054321">
    <property type="component" value="Unassembled WGS sequence"/>
</dbReference>
<dbReference type="AlphaFoldDB" id="A0A0C3DHG9"/>
<keyword evidence="2" id="KW-1185">Reference proteome</keyword>
<reference evidence="1 2" key="1">
    <citation type="submission" date="2014-04" db="EMBL/GenBank/DDBJ databases">
        <authorList>
            <consortium name="DOE Joint Genome Institute"/>
            <person name="Kuo A."/>
            <person name="Martino E."/>
            <person name="Perotto S."/>
            <person name="Kohler A."/>
            <person name="Nagy L.G."/>
            <person name="Floudas D."/>
            <person name="Copeland A."/>
            <person name="Barry K.W."/>
            <person name="Cichocki N."/>
            <person name="Veneault-Fourrey C."/>
            <person name="LaButti K."/>
            <person name="Lindquist E.A."/>
            <person name="Lipzen A."/>
            <person name="Lundell T."/>
            <person name="Morin E."/>
            <person name="Murat C."/>
            <person name="Sun H."/>
            <person name="Tunlid A."/>
            <person name="Henrissat B."/>
            <person name="Grigoriev I.V."/>
            <person name="Hibbett D.S."/>
            <person name="Martin F."/>
            <person name="Nordberg H.P."/>
            <person name="Cantor M.N."/>
            <person name="Hua S.X."/>
        </authorList>
    </citation>
    <scope>NUCLEOTIDE SEQUENCE [LARGE SCALE GENOMIC DNA]</scope>
    <source>
        <strain evidence="1 2">Zn</strain>
    </source>
</reference>
<proteinExistence type="predicted"/>
<protein>
    <submittedName>
        <fullName evidence="1">Uncharacterized protein</fullName>
    </submittedName>
</protein>